<dbReference type="SUPFAM" id="SSF52540">
    <property type="entry name" value="P-loop containing nucleoside triphosphate hydrolases"/>
    <property type="match status" value="1"/>
</dbReference>
<dbReference type="KEGG" id="pbj:VN24_14195"/>
<keyword evidence="8 9" id="KW-0472">Membrane</keyword>
<evidence type="ECO:0000313" key="12">
    <source>
        <dbReference type="EMBL" id="AJY75504.1"/>
    </source>
</evidence>
<feature type="transmembrane region" description="Helical" evidence="9">
    <location>
        <begin position="12"/>
        <end position="31"/>
    </location>
</feature>
<comment type="subcellular location">
    <subcellularLocation>
        <location evidence="1">Cell membrane</location>
        <topology evidence="1">Multi-pass membrane protein</topology>
    </subcellularLocation>
</comment>
<keyword evidence="13" id="KW-1185">Reference proteome</keyword>
<feature type="transmembrane region" description="Helical" evidence="9">
    <location>
        <begin position="131"/>
        <end position="152"/>
    </location>
</feature>
<dbReference type="InterPro" id="IPR003593">
    <property type="entry name" value="AAA+_ATPase"/>
</dbReference>
<name>A0A0D5NJF0_9BACL</name>
<evidence type="ECO:0000256" key="1">
    <source>
        <dbReference type="ARBA" id="ARBA00004651"/>
    </source>
</evidence>
<dbReference type="GO" id="GO:0140359">
    <property type="term" value="F:ABC-type transporter activity"/>
    <property type="evidence" value="ECO:0007669"/>
    <property type="project" value="InterPro"/>
</dbReference>
<dbReference type="Proteomes" id="UP000032633">
    <property type="component" value="Chromosome"/>
</dbReference>
<proteinExistence type="predicted"/>
<evidence type="ECO:0000256" key="9">
    <source>
        <dbReference type="SAM" id="Phobius"/>
    </source>
</evidence>
<dbReference type="Gene3D" id="3.40.50.300">
    <property type="entry name" value="P-loop containing nucleotide triphosphate hydrolases"/>
    <property type="match status" value="1"/>
</dbReference>
<keyword evidence="6" id="KW-0067">ATP-binding</keyword>
<dbReference type="NCBIfam" id="TIGR02857">
    <property type="entry name" value="CydD"/>
    <property type="match status" value="1"/>
</dbReference>
<dbReference type="PANTHER" id="PTHR24221">
    <property type="entry name" value="ATP-BINDING CASSETTE SUB-FAMILY B"/>
    <property type="match status" value="1"/>
</dbReference>
<dbReference type="GO" id="GO:0042883">
    <property type="term" value="P:cysteine transport"/>
    <property type="evidence" value="ECO:0007669"/>
    <property type="project" value="InterPro"/>
</dbReference>
<evidence type="ECO:0000256" key="2">
    <source>
        <dbReference type="ARBA" id="ARBA00022448"/>
    </source>
</evidence>
<evidence type="ECO:0000256" key="5">
    <source>
        <dbReference type="ARBA" id="ARBA00022741"/>
    </source>
</evidence>
<evidence type="ECO:0000313" key="13">
    <source>
        <dbReference type="Proteomes" id="UP000032633"/>
    </source>
</evidence>
<dbReference type="GO" id="GO:0005524">
    <property type="term" value="F:ATP binding"/>
    <property type="evidence" value="ECO:0007669"/>
    <property type="project" value="UniProtKB-KW"/>
</dbReference>
<evidence type="ECO:0000256" key="7">
    <source>
        <dbReference type="ARBA" id="ARBA00022989"/>
    </source>
</evidence>
<dbReference type="CDD" id="cd18584">
    <property type="entry name" value="ABC_6TM_AarD_CydD"/>
    <property type="match status" value="1"/>
</dbReference>
<feature type="transmembrane region" description="Helical" evidence="9">
    <location>
        <begin position="158"/>
        <end position="178"/>
    </location>
</feature>
<evidence type="ECO:0000256" key="4">
    <source>
        <dbReference type="ARBA" id="ARBA00022692"/>
    </source>
</evidence>
<dbReference type="OrthoDB" id="9802264at2"/>
<accession>A0A0D5NJF0</accession>
<evidence type="ECO:0000256" key="8">
    <source>
        <dbReference type="ARBA" id="ARBA00023136"/>
    </source>
</evidence>
<evidence type="ECO:0000256" key="3">
    <source>
        <dbReference type="ARBA" id="ARBA00022475"/>
    </source>
</evidence>
<dbReference type="AlphaFoldDB" id="A0A0D5NJF0"/>
<dbReference type="PROSITE" id="PS50893">
    <property type="entry name" value="ABC_TRANSPORTER_2"/>
    <property type="match status" value="1"/>
</dbReference>
<keyword evidence="5" id="KW-0547">Nucleotide-binding</keyword>
<organism evidence="12 13">
    <name type="scientific">Paenibacillus beijingensis</name>
    <dbReference type="NCBI Taxonomy" id="1126833"/>
    <lineage>
        <taxon>Bacteria</taxon>
        <taxon>Bacillati</taxon>
        <taxon>Bacillota</taxon>
        <taxon>Bacilli</taxon>
        <taxon>Bacillales</taxon>
        <taxon>Paenibacillaceae</taxon>
        <taxon>Paenibacillus</taxon>
    </lineage>
</organism>
<dbReference type="PANTHER" id="PTHR24221:SF590">
    <property type="entry name" value="COMPONENT LINKED WITH THE ASSEMBLY OF CYTOCHROME' TRANSPORT TRANSMEMBRANE ATP-BINDING PROTEIN ABC TRANSPORTER CYDD-RELATED"/>
    <property type="match status" value="1"/>
</dbReference>
<evidence type="ECO:0000259" key="10">
    <source>
        <dbReference type="PROSITE" id="PS50893"/>
    </source>
</evidence>
<dbReference type="EMBL" id="CP011058">
    <property type="protein sequence ID" value="AJY75504.1"/>
    <property type="molecule type" value="Genomic_DNA"/>
</dbReference>
<dbReference type="PROSITE" id="PS00211">
    <property type="entry name" value="ABC_TRANSPORTER_1"/>
    <property type="match status" value="1"/>
</dbReference>
<dbReference type="SUPFAM" id="SSF90123">
    <property type="entry name" value="ABC transporter transmembrane region"/>
    <property type="match status" value="1"/>
</dbReference>
<dbReference type="GO" id="GO:0005886">
    <property type="term" value="C:plasma membrane"/>
    <property type="evidence" value="ECO:0007669"/>
    <property type="project" value="UniProtKB-SubCell"/>
</dbReference>
<feature type="transmembrane region" description="Helical" evidence="9">
    <location>
        <begin position="236"/>
        <end position="264"/>
    </location>
</feature>
<dbReference type="InterPro" id="IPR036640">
    <property type="entry name" value="ABC1_TM_sf"/>
</dbReference>
<dbReference type="InterPro" id="IPR003439">
    <property type="entry name" value="ABC_transporter-like_ATP-bd"/>
</dbReference>
<dbReference type="Pfam" id="PF00664">
    <property type="entry name" value="ABC_membrane"/>
    <property type="match status" value="1"/>
</dbReference>
<keyword evidence="2" id="KW-0813">Transport</keyword>
<feature type="domain" description="ABC transporter" evidence="10">
    <location>
        <begin position="346"/>
        <end position="580"/>
    </location>
</feature>
<dbReference type="InterPro" id="IPR017871">
    <property type="entry name" value="ABC_transporter-like_CS"/>
</dbReference>
<keyword evidence="7 9" id="KW-1133">Transmembrane helix</keyword>
<dbReference type="PROSITE" id="PS50929">
    <property type="entry name" value="ABC_TM1F"/>
    <property type="match status" value="1"/>
</dbReference>
<dbReference type="Pfam" id="PF00005">
    <property type="entry name" value="ABC_tran"/>
    <property type="match status" value="1"/>
</dbReference>
<gene>
    <name evidence="12" type="ORF">VN24_14195</name>
</gene>
<dbReference type="RefSeq" id="WP_045670933.1">
    <property type="nucleotide sequence ID" value="NZ_CP011058.1"/>
</dbReference>
<keyword evidence="4 9" id="KW-0812">Transmembrane</keyword>
<evidence type="ECO:0008006" key="14">
    <source>
        <dbReference type="Google" id="ProtNLM"/>
    </source>
</evidence>
<dbReference type="FunFam" id="3.40.50.300:FF:000221">
    <property type="entry name" value="Multidrug ABC transporter ATP-binding protein"/>
    <property type="match status" value="1"/>
</dbReference>
<sequence length="601" mass="65919">MKRLLKSVPSAAFGLAASIGFALGGGVFLLLEASALARIVDRAFLGGSPLAPLLPLFGVLLGWIVLRSLLQMLADGMAMKAAIRIKSGLRLQLIRHAARLGPSLTKGERSGELIGTVTEGVEQLETYVAKYIPQAVLSVFLPAAALCVVLSLDVVSAIILAVTFPLLIMFMILVGVAAKRKADRQFKALGMLSGHFFEVMRGLTTLRIFNRSKAQLEIIAAMSEQYRSATLSALRLAFLSALVMELFATLGTAIAAVFLGLRLISGEIEFYRAFYVLLLVPEFYAPIRMLGVQYHAGMNGVAAAKRIMKVLDMPVLSDQPLRSVETDIRRKEKSNAAACGRKGFRIEFDRVTVHYPGDEHPVLKDISFTIEPGERIAVVGRTGAGKSTLLDLIQGFVIPSSGTIRIDGTDLHEIGAEAWRSQLTVVPQRTHLFSGTIADNLRLGAPAAEQEELEEAARLARAEAFISRLPDGYDTELSEKLKFSGGQIQRLGIARALTRNAAVALFDEPVSQLDMENATEVSRALERWSAGRTVVWSTHHLDTAQRADRILVLHQGRLAETGTHRELMDLRGIYREMWESSFRKEERAEERMETRTEARTG</sequence>
<keyword evidence="3" id="KW-1003">Cell membrane</keyword>
<reference evidence="12 13" key="1">
    <citation type="journal article" date="2015" name="J. Biotechnol.">
        <title>Complete genome sequence of Paenibacillus beijingensis 7188(T) (=DSM 24997(T)), a novel rhizobacterium from jujube garden soil.</title>
        <authorList>
            <person name="Kwak Y."/>
            <person name="Shin J.H."/>
        </authorList>
    </citation>
    <scope>NUCLEOTIDE SEQUENCE [LARGE SCALE GENOMIC DNA]</scope>
    <source>
        <strain evidence="12 13">DSM 24997</strain>
    </source>
</reference>
<dbReference type="GO" id="GO:0016887">
    <property type="term" value="F:ATP hydrolysis activity"/>
    <property type="evidence" value="ECO:0007669"/>
    <property type="project" value="InterPro"/>
</dbReference>
<dbReference type="HOGENOM" id="CLU_000604_84_9_9"/>
<evidence type="ECO:0000256" key="6">
    <source>
        <dbReference type="ARBA" id="ARBA00022840"/>
    </source>
</evidence>
<feature type="transmembrane region" description="Helical" evidence="9">
    <location>
        <begin position="51"/>
        <end position="70"/>
    </location>
</feature>
<dbReference type="Gene3D" id="1.20.1560.10">
    <property type="entry name" value="ABC transporter type 1, transmembrane domain"/>
    <property type="match status" value="1"/>
</dbReference>
<dbReference type="STRING" id="1126833.VN24_14195"/>
<evidence type="ECO:0000259" key="11">
    <source>
        <dbReference type="PROSITE" id="PS50929"/>
    </source>
</evidence>
<feature type="domain" description="ABC transmembrane type-1" evidence="11">
    <location>
        <begin position="16"/>
        <end position="299"/>
    </location>
</feature>
<dbReference type="InterPro" id="IPR011527">
    <property type="entry name" value="ABC1_TM_dom"/>
</dbReference>
<dbReference type="InterPro" id="IPR027417">
    <property type="entry name" value="P-loop_NTPase"/>
</dbReference>
<dbReference type="InterPro" id="IPR039421">
    <property type="entry name" value="Type_1_exporter"/>
</dbReference>
<reference evidence="13" key="2">
    <citation type="submission" date="2015-03" db="EMBL/GenBank/DDBJ databases">
        <title>Genome sequence of Paenibacillus beijingensis strain DSM 24997T.</title>
        <authorList>
            <person name="Kwak Y."/>
            <person name="Shin J.-H."/>
        </authorList>
    </citation>
    <scope>NUCLEOTIDE SEQUENCE [LARGE SCALE GENOMIC DNA]</scope>
    <source>
        <strain evidence="13">DSM 24997</strain>
    </source>
</reference>
<dbReference type="SMART" id="SM00382">
    <property type="entry name" value="AAA"/>
    <property type="match status" value="1"/>
</dbReference>
<dbReference type="InterPro" id="IPR014216">
    <property type="entry name" value="ABC_transptr_CydD"/>
</dbReference>
<dbReference type="PATRIC" id="fig|1126833.4.peg.3102"/>
<protein>
    <recommendedName>
        <fullName evidence="14">ABC transporter ATP-binding protein</fullName>
    </recommendedName>
</protein>